<organism evidence="3 4">
    <name type="scientific">Actinomadura namibiensis</name>
    <dbReference type="NCBI Taxonomy" id="182080"/>
    <lineage>
        <taxon>Bacteria</taxon>
        <taxon>Bacillati</taxon>
        <taxon>Actinomycetota</taxon>
        <taxon>Actinomycetes</taxon>
        <taxon>Streptosporangiales</taxon>
        <taxon>Thermomonosporaceae</taxon>
        <taxon>Actinomadura</taxon>
    </lineage>
</organism>
<feature type="compositionally biased region" description="Pro residues" evidence="1">
    <location>
        <begin position="38"/>
        <end position="54"/>
    </location>
</feature>
<dbReference type="RefSeq" id="WP_182848415.1">
    <property type="nucleotide sequence ID" value="NZ_BAAALP010000050.1"/>
</dbReference>
<protein>
    <submittedName>
        <fullName evidence="3">DNA uptake protein ComE-like DNA-binding protein</fullName>
    </submittedName>
</protein>
<keyword evidence="2" id="KW-1133">Transmembrane helix</keyword>
<dbReference type="EMBL" id="JACJIA010000016">
    <property type="protein sequence ID" value="MBA8956499.1"/>
    <property type="molecule type" value="Genomic_DNA"/>
</dbReference>
<feature type="transmembrane region" description="Helical" evidence="2">
    <location>
        <begin position="66"/>
        <end position="89"/>
    </location>
</feature>
<dbReference type="SUPFAM" id="SSF47781">
    <property type="entry name" value="RuvA domain 2-like"/>
    <property type="match status" value="1"/>
</dbReference>
<keyword evidence="2" id="KW-0472">Membrane</keyword>
<evidence type="ECO:0000313" key="4">
    <source>
        <dbReference type="Proteomes" id="UP000572680"/>
    </source>
</evidence>
<dbReference type="Gene3D" id="1.10.150.280">
    <property type="entry name" value="AF1531-like domain"/>
    <property type="match status" value="1"/>
</dbReference>
<dbReference type="Pfam" id="PF12836">
    <property type="entry name" value="HHH_3"/>
    <property type="match status" value="1"/>
</dbReference>
<gene>
    <name evidence="3" type="ORF">HNR61_008182</name>
</gene>
<feature type="region of interest" description="Disordered" evidence="1">
    <location>
        <begin position="1"/>
        <end position="57"/>
    </location>
</feature>
<keyword evidence="3" id="KW-0238">DNA-binding</keyword>
<name>A0A7W3LYC8_ACTNM</name>
<sequence length="229" mass="25314">MSEQPHEQPGQPQPHEHAQPRIPLPPQQQPVINVHIQPPAPPGPPPPPPAPQPVAVPANNDGNWHIAHLVITILTCGVWAPVWIVHAIVMASRKPVVLPPPQPWNPNARPLPPEHTNQMAVQEVAARARRRAEARHLAHQNPLMARELSIGRTDMPADRRPYDDGGLIDVNMVPANEFTRFGIDPETARRIVEIREQAGGFSSAEDLATVADLPPRLLPELIEYGLYLR</sequence>
<comment type="caution">
    <text evidence="3">The sequence shown here is derived from an EMBL/GenBank/DDBJ whole genome shotgun (WGS) entry which is preliminary data.</text>
</comment>
<evidence type="ECO:0000313" key="3">
    <source>
        <dbReference type="EMBL" id="MBA8956499.1"/>
    </source>
</evidence>
<keyword evidence="2" id="KW-0812">Transmembrane</keyword>
<keyword evidence="4" id="KW-1185">Reference proteome</keyword>
<dbReference type="AlphaFoldDB" id="A0A7W3LYC8"/>
<dbReference type="Proteomes" id="UP000572680">
    <property type="component" value="Unassembled WGS sequence"/>
</dbReference>
<proteinExistence type="predicted"/>
<accession>A0A7W3LYC8</accession>
<evidence type="ECO:0000256" key="1">
    <source>
        <dbReference type="SAM" id="MobiDB-lite"/>
    </source>
</evidence>
<evidence type="ECO:0000256" key="2">
    <source>
        <dbReference type="SAM" id="Phobius"/>
    </source>
</evidence>
<dbReference type="GO" id="GO:0003677">
    <property type="term" value="F:DNA binding"/>
    <property type="evidence" value="ECO:0007669"/>
    <property type="project" value="UniProtKB-KW"/>
</dbReference>
<reference evidence="3 4" key="1">
    <citation type="submission" date="2020-08" db="EMBL/GenBank/DDBJ databases">
        <title>Genomic Encyclopedia of Type Strains, Phase IV (KMG-IV): sequencing the most valuable type-strain genomes for metagenomic binning, comparative biology and taxonomic classification.</title>
        <authorList>
            <person name="Goeker M."/>
        </authorList>
    </citation>
    <scope>NUCLEOTIDE SEQUENCE [LARGE SCALE GENOMIC DNA]</scope>
    <source>
        <strain evidence="3 4">DSM 44197</strain>
    </source>
</reference>
<dbReference type="InterPro" id="IPR010994">
    <property type="entry name" value="RuvA_2-like"/>
</dbReference>